<reference evidence="6" key="2">
    <citation type="journal article" date="2021" name="PeerJ">
        <title>Extensive microbial diversity within the chicken gut microbiome revealed by metagenomics and culture.</title>
        <authorList>
            <person name="Gilroy R."/>
            <person name="Ravi A."/>
            <person name="Getino M."/>
            <person name="Pursley I."/>
            <person name="Horton D.L."/>
            <person name="Alikhan N.F."/>
            <person name="Baker D."/>
            <person name="Gharbi K."/>
            <person name="Hall N."/>
            <person name="Watson M."/>
            <person name="Adriaenssens E.M."/>
            <person name="Foster-Nyarko E."/>
            <person name="Jarju S."/>
            <person name="Secka A."/>
            <person name="Antonio M."/>
            <person name="Oren A."/>
            <person name="Chaudhuri R.R."/>
            <person name="La Ragione R."/>
            <person name="Hildebrand F."/>
            <person name="Pallen M.J."/>
        </authorList>
    </citation>
    <scope>NUCLEOTIDE SEQUENCE</scope>
    <source>
        <strain evidence="6">E3-2379</strain>
    </source>
</reference>
<feature type="domain" description="Penicillin-binding protein transpeptidase" evidence="4">
    <location>
        <begin position="271"/>
        <end position="600"/>
    </location>
</feature>
<dbReference type="InterPro" id="IPR001460">
    <property type="entry name" value="PCN-bd_Tpept"/>
</dbReference>
<evidence type="ECO:0000313" key="7">
    <source>
        <dbReference type="Proteomes" id="UP000823618"/>
    </source>
</evidence>
<evidence type="ECO:0000259" key="4">
    <source>
        <dbReference type="Pfam" id="PF00905"/>
    </source>
</evidence>
<reference evidence="6" key="1">
    <citation type="submission" date="2020-10" db="EMBL/GenBank/DDBJ databases">
        <authorList>
            <person name="Gilroy R."/>
        </authorList>
    </citation>
    <scope>NUCLEOTIDE SEQUENCE</scope>
    <source>
        <strain evidence="6">E3-2379</strain>
    </source>
</reference>
<dbReference type="SUPFAM" id="SSF56601">
    <property type="entry name" value="beta-lactamase/transpeptidase-like"/>
    <property type="match status" value="1"/>
</dbReference>
<comment type="caution">
    <text evidence="6">The sequence shown here is derived from an EMBL/GenBank/DDBJ whole genome shotgun (WGS) entry which is preliminary data.</text>
</comment>
<accession>A0A9D9HXS9</accession>
<evidence type="ECO:0000256" key="1">
    <source>
        <dbReference type="ARBA" id="ARBA00004370"/>
    </source>
</evidence>
<dbReference type="Gene3D" id="3.40.710.10">
    <property type="entry name" value="DD-peptidase/beta-lactamase superfamily"/>
    <property type="match status" value="1"/>
</dbReference>
<dbReference type="GO" id="GO:0008658">
    <property type="term" value="F:penicillin binding"/>
    <property type="evidence" value="ECO:0007669"/>
    <property type="project" value="InterPro"/>
</dbReference>
<evidence type="ECO:0000259" key="5">
    <source>
        <dbReference type="Pfam" id="PF03717"/>
    </source>
</evidence>
<sequence length="623" mass="70425">MAFVIVLCFFGIVMVRLTFINFKDGAKYEKQVLSQQNYTTITLPYARGEIEDRNGTPLATSVKVYNLIIEPKNILAADTQRNKSLSKNQEKDIYQKTTVQSLVQFFDVTESELHKLIEENPNSYYQKVLKRLEYSEVKKFQDYLEKELKITNSKGKEETIKYGDRIKGVYFEEEYRRSYPNNELASNIIGFSNSGNVGSWGLEQQYNSTLNGINGREYGYINDNTQLERTTQPAQNGNNLITTIDVNVQRIAEKHIQKFMKKVGASKGVNVLVMDPNNGEVLAMATDSTYDLNNPREDSVLEKRYSKSEIQNMNEEEKLNAFNQVWRNESISKIFEPGSTFKPFTIAAGLEEHTLTGEETYYCKGYLQKESWPNMIKCHSYYQGGLGLITLSEALQHSCNVALMEINDANGKEIFTQYEKFFGFGKKTGIDLPGEENGLLIGADNMGSVDLATNSFGQNINVTMIQLASAFASLINGGHYYQPHLVKQIVDEDGSIVKNVDKVLVKDTVSKKTSEWLKDTLYQTVEKGTGKEAKIDGYTIGGKTGTAEKQPRSANTYVISFISFVPVEKPEVLIYVTIDEPNLVPQDQTGYAVRLSHDIMKELVTYMNIPKTKTVKETSKTKK</sequence>
<dbReference type="InterPro" id="IPR012338">
    <property type="entry name" value="Beta-lactam/transpept-like"/>
</dbReference>
<dbReference type="Pfam" id="PF00905">
    <property type="entry name" value="Transpeptidase"/>
    <property type="match status" value="1"/>
</dbReference>
<comment type="similarity">
    <text evidence="2">Belongs to the transpeptidase family.</text>
</comment>
<evidence type="ECO:0000256" key="2">
    <source>
        <dbReference type="ARBA" id="ARBA00007171"/>
    </source>
</evidence>
<protein>
    <submittedName>
        <fullName evidence="6">Penicillin-binding protein 2</fullName>
    </submittedName>
</protein>
<dbReference type="AlphaFoldDB" id="A0A9D9HXS9"/>
<dbReference type="InterPro" id="IPR005311">
    <property type="entry name" value="PBP_dimer"/>
</dbReference>
<comment type="subcellular location">
    <subcellularLocation>
        <location evidence="1">Membrane</location>
    </subcellularLocation>
</comment>
<dbReference type="EMBL" id="JADIML010000018">
    <property type="protein sequence ID" value="MBO8462419.1"/>
    <property type="molecule type" value="Genomic_DNA"/>
</dbReference>
<keyword evidence="3" id="KW-0472">Membrane</keyword>
<dbReference type="Proteomes" id="UP000823618">
    <property type="component" value="Unassembled WGS sequence"/>
</dbReference>
<dbReference type="GO" id="GO:0005886">
    <property type="term" value="C:plasma membrane"/>
    <property type="evidence" value="ECO:0007669"/>
    <property type="project" value="TreeGrafter"/>
</dbReference>
<dbReference type="PANTHER" id="PTHR30627:SF1">
    <property type="entry name" value="PEPTIDOGLYCAN D,D-TRANSPEPTIDASE FTSI"/>
    <property type="match status" value="1"/>
</dbReference>
<dbReference type="InterPro" id="IPR036138">
    <property type="entry name" value="PBP_dimer_sf"/>
</dbReference>
<name>A0A9D9HXS9_9FIRM</name>
<feature type="domain" description="Penicillin-binding protein dimerisation" evidence="5">
    <location>
        <begin position="46"/>
        <end position="227"/>
    </location>
</feature>
<dbReference type="SUPFAM" id="SSF56519">
    <property type="entry name" value="Penicillin binding protein dimerisation domain"/>
    <property type="match status" value="1"/>
</dbReference>
<organism evidence="6 7">
    <name type="scientific">Candidatus Scybalomonas excrementavium</name>
    <dbReference type="NCBI Taxonomy" id="2840943"/>
    <lineage>
        <taxon>Bacteria</taxon>
        <taxon>Bacillati</taxon>
        <taxon>Bacillota</taxon>
        <taxon>Clostridia</taxon>
        <taxon>Lachnospirales</taxon>
        <taxon>Lachnospiraceae</taxon>
        <taxon>Lachnospiraceae incertae sedis</taxon>
        <taxon>Candidatus Scybalomonas</taxon>
    </lineage>
</organism>
<dbReference type="PANTHER" id="PTHR30627">
    <property type="entry name" value="PEPTIDOGLYCAN D,D-TRANSPEPTIDASE"/>
    <property type="match status" value="1"/>
</dbReference>
<dbReference type="InterPro" id="IPR050515">
    <property type="entry name" value="Beta-lactam/transpept"/>
</dbReference>
<dbReference type="GO" id="GO:0071555">
    <property type="term" value="P:cell wall organization"/>
    <property type="evidence" value="ECO:0007669"/>
    <property type="project" value="TreeGrafter"/>
</dbReference>
<gene>
    <name evidence="6" type="ORF">IAC13_00640</name>
</gene>
<proteinExistence type="inferred from homology"/>
<dbReference type="Pfam" id="PF03717">
    <property type="entry name" value="PBP_dimer"/>
    <property type="match status" value="1"/>
</dbReference>
<evidence type="ECO:0000313" key="6">
    <source>
        <dbReference type="EMBL" id="MBO8462419.1"/>
    </source>
</evidence>
<dbReference type="Gene3D" id="3.90.1310.10">
    <property type="entry name" value="Penicillin-binding protein 2a (Domain 2)"/>
    <property type="match status" value="1"/>
</dbReference>
<evidence type="ECO:0000256" key="3">
    <source>
        <dbReference type="ARBA" id="ARBA00023136"/>
    </source>
</evidence>